<dbReference type="Proteomes" id="UP000053424">
    <property type="component" value="Unassembled WGS sequence"/>
</dbReference>
<reference evidence="1 2" key="1">
    <citation type="submission" date="2014-04" db="EMBL/GenBank/DDBJ databases">
        <authorList>
            <consortium name="DOE Joint Genome Institute"/>
            <person name="Kuo A."/>
            <person name="Gay G."/>
            <person name="Dore J."/>
            <person name="Kohler A."/>
            <person name="Nagy L.G."/>
            <person name="Floudas D."/>
            <person name="Copeland A."/>
            <person name="Barry K.W."/>
            <person name="Cichocki N."/>
            <person name="Veneault-Fourrey C."/>
            <person name="LaButti K."/>
            <person name="Lindquist E.A."/>
            <person name="Lipzen A."/>
            <person name="Lundell T."/>
            <person name="Morin E."/>
            <person name="Murat C."/>
            <person name="Sun H."/>
            <person name="Tunlid A."/>
            <person name="Henrissat B."/>
            <person name="Grigoriev I.V."/>
            <person name="Hibbett D.S."/>
            <person name="Martin F."/>
            <person name="Nordberg H.P."/>
            <person name="Cantor M.N."/>
            <person name="Hua S.X."/>
        </authorList>
    </citation>
    <scope>NUCLEOTIDE SEQUENCE [LARGE SCALE GENOMIC DNA]</scope>
    <source>
        <strain evidence="2">h7</strain>
    </source>
</reference>
<dbReference type="EMBL" id="KN831775">
    <property type="protein sequence ID" value="KIM43622.1"/>
    <property type="molecule type" value="Genomic_DNA"/>
</dbReference>
<proteinExistence type="predicted"/>
<gene>
    <name evidence="1" type="ORF">M413DRAFT_443545</name>
</gene>
<organism evidence="1 2">
    <name type="scientific">Hebeloma cylindrosporum</name>
    <dbReference type="NCBI Taxonomy" id="76867"/>
    <lineage>
        <taxon>Eukaryota</taxon>
        <taxon>Fungi</taxon>
        <taxon>Dikarya</taxon>
        <taxon>Basidiomycota</taxon>
        <taxon>Agaricomycotina</taxon>
        <taxon>Agaricomycetes</taxon>
        <taxon>Agaricomycetidae</taxon>
        <taxon>Agaricales</taxon>
        <taxon>Agaricineae</taxon>
        <taxon>Hymenogastraceae</taxon>
        <taxon>Hebeloma</taxon>
    </lineage>
</organism>
<evidence type="ECO:0000313" key="1">
    <source>
        <dbReference type="EMBL" id="KIM43622.1"/>
    </source>
</evidence>
<accession>A0A0C2YRJ1</accession>
<name>A0A0C2YRJ1_HEBCY</name>
<keyword evidence="2" id="KW-1185">Reference proteome</keyword>
<sequence length="61" mass="6850">MYTYSVYPFSILGPPGWTESCLDVTFDATQMLLELGGAFVASESCRRGTYLVDIKWTRCSD</sequence>
<dbReference type="HOGENOM" id="CLU_2922865_0_0_1"/>
<reference evidence="2" key="2">
    <citation type="submission" date="2015-01" db="EMBL/GenBank/DDBJ databases">
        <title>Evolutionary Origins and Diversification of the Mycorrhizal Mutualists.</title>
        <authorList>
            <consortium name="DOE Joint Genome Institute"/>
            <consortium name="Mycorrhizal Genomics Consortium"/>
            <person name="Kohler A."/>
            <person name="Kuo A."/>
            <person name="Nagy L.G."/>
            <person name="Floudas D."/>
            <person name="Copeland A."/>
            <person name="Barry K.W."/>
            <person name="Cichocki N."/>
            <person name="Veneault-Fourrey C."/>
            <person name="LaButti K."/>
            <person name="Lindquist E.A."/>
            <person name="Lipzen A."/>
            <person name="Lundell T."/>
            <person name="Morin E."/>
            <person name="Murat C."/>
            <person name="Riley R."/>
            <person name="Ohm R."/>
            <person name="Sun H."/>
            <person name="Tunlid A."/>
            <person name="Henrissat B."/>
            <person name="Grigoriev I.V."/>
            <person name="Hibbett D.S."/>
            <person name="Martin F."/>
        </authorList>
    </citation>
    <scope>NUCLEOTIDE SEQUENCE [LARGE SCALE GENOMIC DNA]</scope>
    <source>
        <strain evidence="2">h7</strain>
    </source>
</reference>
<dbReference type="AlphaFoldDB" id="A0A0C2YRJ1"/>
<protein>
    <submittedName>
        <fullName evidence="1">Uncharacterized protein</fullName>
    </submittedName>
</protein>
<evidence type="ECO:0000313" key="2">
    <source>
        <dbReference type="Proteomes" id="UP000053424"/>
    </source>
</evidence>